<dbReference type="InterPro" id="IPR051306">
    <property type="entry name" value="Homeobox_regulator"/>
</dbReference>
<dbReference type="SUPFAM" id="SSF46689">
    <property type="entry name" value="Homeodomain-like"/>
    <property type="match status" value="1"/>
</dbReference>
<evidence type="ECO:0000256" key="7">
    <source>
        <dbReference type="SAM" id="MobiDB-lite"/>
    </source>
</evidence>
<dbReference type="GO" id="GO:0000977">
    <property type="term" value="F:RNA polymerase II transcription regulatory region sequence-specific DNA binding"/>
    <property type="evidence" value="ECO:0007669"/>
    <property type="project" value="TreeGrafter"/>
</dbReference>
<keyword evidence="4 5" id="KW-0539">Nucleus</keyword>
<dbReference type="GO" id="GO:0005634">
    <property type="term" value="C:nucleus"/>
    <property type="evidence" value="ECO:0007669"/>
    <property type="project" value="UniProtKB-SubCell"/>
</dbReference>
<evidence type="ECO:0000256" key="2">
    <source>
        <dbReference type="ARBA" id="ARBA00023125"/>
    </source>
</evidence>
<dbReference type="PANTHER" id="PTHR46123">
    <property type="entry name" value="MIX-TYPE HOMEOBOX GENE 1-RELATED"/>
    <property type="match status" value="1"/>
</dbReference>
<proteinExistence type="predicted"/>
<dbReference type="AlphaFoldDB" id="A0AAD4C154"/>
<dbReference type="PANTHER" id="PTHR46123:SF4">
    <property type="entry name" value="MIX-TYPE HOMEOBOX GENE 1-RELATED"/>
    <property type="match status" value="1"/>
</dbReference>
<evidence type="ECO:0000256" key="4">
    <source>
        <dbReference type="ARBA" id="ARBA00023242"/>
    </source>
</evidence>
<keyword evidence="2 5" id="KW-0238">DNA-binding</keyword>
<keyword evidence="10" id="KW-1185">Reference proteome</keyword>
<evidence type="ECO:0000259" key="8">
    <source>
        <dbReference type="PROSITE" id="PS50071"/>
    </source>
</evidence>
<protein>
    <recommendedName>
        <fullName evidence="8">Homeobox domain-containing protein</fullName>
    </recommendedName>
</protein>
<keyword evidence="3 5" id="KW-0371">Homeobox</keyword>
<dbReference type="CDD" id="cd00086">
    <property type="entry name" value="homeodomain"/>
    <property type="match status" value="1"/>
</dbReference>
<dbReference type="Pfam" id="PF00046">
    <property type="entry name" value="Homeodomain"/>
    <property type="match status" value="1"/>
</dbReference>
<comment type="subcellular location">
    <subcellularLocation>
        <location evidence="1 5 6">Nucleus</location>
    </subcellularLocation>
</comment>
<dbReference type="Gene3D" id="1.10.10.60">
    <property type="entry name" value="Homeodomain-like"/>
    <property type="match status" value="1"/>
</dbReference>
<feature type="region of interest" description="Disordered" evidence="7">
    <location>
        <begin position="432"/>
        <end position="463"/>
    </location>
</feature>
<evidence type="ECO:0000256" key="5">
    <source>
        <dbReference type="PROSITE-ProRule" id="PRU00108"/>
    </source>
</evidence>
<dbReference type="SMART" id="SM00389">
    <property type="entry name" value="HOX"/>
    <property type="match status" value="1"/>
</dbReference>
<evidence type="ECO:0000256" key="1">
    <source>
        <dbReference type="ARBA" id="ARBA00004123"/>
    </source>
</evidence>
<feature type="DNA-binding region" description="Homeobox" evidence="5">
    <location>
        <begin position="157"/>
        <end position="216"/>
    </location>
</feature>
<evidence type="ECO:0000256" key="3">
    <source>
        <dbReference type="ARBA" id="ARBA00023155"/>
    </source>
</evidence>
<dbReference type="InterPro" id="IPR009057">
    <property type="entry name" value="Homeodomain-like_sf"/>
</dbReference>
<reference evidence="9" key="1">
    <citation type="submission" date="2019-10" db="EMBL/GenBank/DDBJ databases">
        <authorList>
            <consortium name="DOE Joint Genome Institute"/>
            <person name="Kuo A."/>
            <person name="Miyauchi S."/>
            <person name="Kiss E."/>
            <person name="Drula E."/>
            <person name="Kohler A."/>
            <person name="Sanchez-Garcia M."/>
            <person name="Andreopoulos B."/>
            <person name="Barry K.W."/>
            <person name="Bonito G."/>
            <person name="Buee M."/>
            <person name="Carver A."/>
            <person name="Chen C."/>
            <person name="Cichocki N."/>
            <person name="Clum A."/>
            <person name="Culley D."/>
            <person name="Crous P.W."/>
            <person name="Fauchery L."/>
            <person name="Girlanda M."/>
            <person name="Hayes R."/>
            <person name="Keri Z."/>
            <person name="LaButti K."/>
            <person name="Lipzen A."/>
            <person name="Lombard V."/>
            <person name="Magnuson J."/>
            <person name="Maillard F."/>
            <person name="Morin E."/>
            <person name="Murat C."/>
            <person name="Nolan M."/>
            <person name="Ohm R."/>
            <person name="Pangilinan J."/>
            <person name="Pereira M."/>
            <person name="Perotto S."/>
            <person name="Peter M."/>
            <person name="Riley R."/>
            <person name="Sitrit Y."/>
            <person name="Stielow B."/>
            <person name="Szollosi G."/>
            <person name="Zifcakova L."/>
            <person name="Stursova M."/>
            <person name="Spatafora J.W."/>
            <person name="Tedersoo L."/>
            <person name="Vaario L.-M."/>
            <person name="Yamada A."/>
            <person name="Yan M."/>
            <person name="Wang P."/>
            <person name="Xu J."/>
            <person name="Bruns T."/>
            <person name="Baldrian P."/>
            <person name="Vilgalys R."/>
            <person name="Henrissat B."/>
            <person name="Grigoriev I.V."/>
            <person name="Hibbett D."/>
            <person name="Nagy L.G."/>
            <person name="Martin F.M."/>
        </authorList>
    </citation>
    <scope>NUCLEOTIDE SEQUENCE</scope>
    <source>
        <strain evidence="9">BED1</strain>
    </source>
</reference>
<evidence type="ECO:0000313" key="10">
    <source>
        <dbReference type="Proteomes" id="UP001194468"/>
    </source>
</evidence>
<sequence>MGHKSEDRPSAPILRDILRIVLELKEVTAFSHSLSHSSVSTGDSSVVVDSINLPSPRPLLPSLLEAGIDHGIAAEINKTYQHRAEELRSRIQESVATTCRGIAELPAVTLASSPDPLIRRVVFAFTELYLRRLEQWKDEIIQRIKQASTKSSNDMIAPRNTRTFNYKYVPLLEHFFEENPFPTHADKMFLAKKSNMDYRQIHVWFQNRRNRTKKEGKTLRKKTAHEGATKPLVKLYQRMTGHMVDSDSQLPRSSKVDLSKGTTEVNMSKDAFFASSSPPHTFPSPYPPSCNYDPFPCKGGPVHFSMPEWRRVPDGKRLHSISIPIDDLVEKFSHLSVRDGAYPNGSPRLLSHAATVAITVIPSRAPHPSLIVRKYTQPTNLVQLRPSVRAPDWYSKAFQSPSLTSKSVTLVPLSAPNKSKLPGKWKIASLPQRFPGRIRDNPRDAIPSESSSTSSSSPVPYGL</sequence>
<dbReference type="GO" id="GO:0000981">
    <property type="term" value="F:DNA-binding transcription factor activity, RNA polymerase II-specific"/>
    <property type="evidence" value="ECO:0007669"/>
    <property type="project" value="TreeGrafter"/>
</dbReference>
<comment type="caution">
    <text evidence="9">The sequence shown here is derived from an EMBL/GenBank/DDBJ whole genome shotgun (WGS) entry which is preliminary data.</text>
</comment>
<feature type="compositionally biased region" description="Low complexity" evidence="7">
    <location>
        <begin position="448"/>
        <end position="457"/>
    </location>
</feature>
<dbReference type="EMBL" id="WHUW01000005">
    <property type="protein sequence ID" value="KAF8445583.1"/>
    <property type="molecule type" value="Genomic_DNA"/>
</dbReference>
<organism evidence="9 10">
    <name type="scientific">Boletus edulis BED1</name>
    <dbReference type="NCBI Taxonomy" id="1328754"/>
    <lineage>
        <taxon>Eukaryota</taxon>
        <taxon>Fungi</taxon>
        <taxon>Dikarya</taxon>
        <taxon>Basidiomycota</taxon>
        <taxon>Agaricomycotina</taxon>
        <taxon>Agaricomycetes</taxon>
        <taxon>Agaricomycetidae</taxon>
        <taxon>Boletales</taxon>
        <taxon>Boletineae</taxon>
        <taxon>Boletaceae</taxon>
        <taxon>Boletoideae</taxon>
        <taxon>Boletus</taxon>
    </lineage>
</organism>
<reference evidence="9" key="2">
    <citation type="journal article" date="2020" name="Nat. Commun.">
        <title>Large-scale genome sequencing of mycorrhizal fungi provides insights into the early evolution of symbiotic traits.</title>
        <authorList>
            <person name="Miyauchi S."/>
            <person name="Kiss E."/>
            <person name="Kuo A."/>
            <person name="Drula E."/>
            <person name="Kohler A."/>
            <person name="Sanchez-Garcia M."/>
            <person name="Morin E."/>
            <person name="Andreopoulos B."/>
            <person name="Barry K.W."/>
            <person name="Bonito G."/>
            <person name="Buee M."/>
            <person name="Carver A."/>
            <person name="Chen C."/>
            <person name="Cichocki N."/>
            <person name="Clum A."/>
            <person name="Culley D."/>
            <person name="Crous P.W."/>
            <person name="Fauchery L."/>
            <person name="Girlanda M."/>
            <person name="Hayes R.D."/>
            <person name="Keri Z."/>
            <person name="LaButti K."/>
            <person name="Lipzen A."/>
            <person name="Lombard V."/>
            <person name="Magnuson J."/>
            <person name="Maillard F."/>
            <person name="Murat C."/>
            <person name="Nolan M."/>
            <person name="Ohm R.A."/>
            <person name="Pangilinan J."/>
            <person name="Pereira M.F."/>
            <person name="Perotto S."/>
            <person name="Peter M."/>
            <person name="Pfister S."/>
            <person name="Riley R."/>
            <person name="Sitrit Y."/>
            <person name="Stielow J.B."/>
            <person name="Szollosi G."/>
            <person name="Zifcakova L."/>
            <person name="Stursova M."/>
            <person name="Spatafora J.W."/>
            <person name="Tedersoo L."/>
            <person name="Vaario L.M."/>
            <person name="Yamada A."/>
            <person name="Yan M."/>
            <person name="Wang P."/>
            <person name="Xu J."/>
            <person name="Bruns T."/>
            <person name="Baldrian P."/>
            <person name="Vilgalys R."/>
            <person name="Dunand C."/>
            <person name="Henrissat B."/>
            <person name="Grigoriev I.V."/>
            <person name="Hibbett D."/>
            <person name="Nagy L.G."/>
            <person name="Martin F.M."/>
        </authorList>
    </citation>
    <scope>NUCLEOTIDE SEQUENCE</scope>
    <source>
        <strain evidence="9">BED1</strain>
    </source>
</reference>
<evidence type="ECO:0000313" key="9">
    <source>
        <dbReference type="EMBL" id="KAF8445583.1"/>
    </source>
</evidence>
<dbReference type="InterPro" id="IPR001356">
    <property type="entry name" value="HD"/>
</dbReference>
<dbReference type="Proteomes" id="UP001194468">
    <property type="component" value="Unassembled WGS sequence"/>
</dbReference>
<gene>
    <name evidence="9" type="ORF">L210DRAFT_928319</name>
</gene>
<name>A0AAD4C154_BOLED</name>
<feature type="domain" description="Homeobox" evidence="8">
    <location>
        <begin position="155"/>
        <end position="215"/>
    </location>
</feature>
<evidence type="ECO:0000256" key="6">
    <source>
        <dbReference type="RuleBase" id="RU000682"/>
    </source>
</evidence>
<dbReference type="PROSITE" id="PS50071">
    <property type="entry name" value="HOMEOBOX_2"/>
    <property type="match status" value="1"/>
</dbReference>
<accession>A0AAD4C154</accession>